<dbReference type="PANTHER" id="PTHR45792">
    <property type="entry name" value="DIACYLGLYCEROL LIPASE HOMOLOG-RELATED"/>
    <property type="match status" value="1"/>
</dbReference>
<comment type="caution">
    <text evidence="17">The sequence shown here is derived from an EMBL/GenBank/DDBJ whole genome shotgun (WGS) entry which is preliminary data.</text>
</comment>
<organism evidence="17 18">
    <name type="scientific">Lithohypha guttulata</name>
    <dbReference type="NCBI Taxonomy" id="1690604"/>
    <lineage>
        <taxon>Eukaryota</taxon>
        <taxon>Fungi</taxon>
        <taxon>Dikarya</taxon>
        <taxon>Ascomycota</taxon>
        <taxon>Pezizomycotina</taxon>
        <taxon>Eurotiomycetes</taxon>
        <taxon>Chaetothyriomycetidae</taxon>
        <taxon>Chaetothyriales</taxon>
        <taxon>Trichomeriaceae</taxon>
        <taxon>Lithohypha</taxon>
    </lineage>
</organism>
<name>A0AAN7YFV1_9EURO</name>
<keyword evidence="7" id="KW-0378">Hydrolase</keyword>
<keyword evidence="12" id="KW-0472">Membrane</keyword>
<evidence type="ECO:0000256" key="13">
    <source>
        <dbReference type="ARBA" id="ARBA00024531"/>
    </source>
</evidence>
<dbReference type="GO" id="GO:0005886">
    <property type="term" value="C:plasma membrane"/>
    <property type="evidence" value="ECO:0007669"/>
    <property type="project" value="UniProtKB-SubCell"/>
</dbReference>
<dbReference type="GO" id="GO:0046872">
    <property type="term" value="F:metal ion binding"/>
    <property type="evidence" value="ECO:0007669"/>
    <property type="project" value="UniProtKB-KW"/>
</dbReference>
<dbReference type="PANTHER" id="PTHR45792:SF7">
    <property type="entry name" value="PUTATIVE (AFU_ORTHOLOGUE AFUA_6G02710)-RELATED"/>
    <property type="match status" value="1"/>
</dbReference>
<dbReference type="GO" id="GO:0046340">
    <property type="term" value="P:diacylglycerol catabolic process"/>
    <property type="evidence" value="ECO:0007669"/>
    <property type="project" value="TreeGrafter"/>
</dbReference>
<feature type="compositionally biased region" description="Polar residues" evidence="15">
    <location>
        <begin position="466"/>
        <end position="482"/>
    </location>
</feature>
<comment type="subcellular location">
    <subcellularLocation>
        <location evidence="2">Cell membrane</location>
        <topology evidence="2">Multi-pass membrane protein</topology>
    </subcellularLocation>
</comment>
<keyword evidence="18" id="KW-1185">Reference proteome</keyword>
<keyword evidence="4" id="KW-0597">Phosphoprotein</keyword>
<feature type="compositionally biased region" description="Polar residues" evidence="15">
    <location>
        <begin position="528"/>
        <end position="542"/>
    </location>
</feature>
<evidence type="ECO:0000256" key="3">
    <source>
        <dbReference type="ARBA" id="ARBA00022475"/>
    </source>
</evidence>
<comment type="catalytic activity">
    <reaction evidence="13">
        <text>a 1,2-diacyl-sn-glycerol + H2O = a 2-acylglycerol + a fatty acid + H(+)</text>
        <dbReference type="Rhea" id="RHEA:33275"/>
        <dbReference type="ChEBI" id="CHEBI:15377"/>
        <dbReference type="ChEBI" id="CHEBI:15378"/>
        <dbReference type="ChEBI" id="CHEBI:17389"/>
        <dbReference type="ChEBI" id="CHEBI:17815"/>
        <dbReference type="ChEBI" id="CHEBI:28868"/>
        <dbReference type="EC" id="3.1.1.116"/>
    </reaction>
    <physiologicalReaction direction="left-to-right" evidence="13">
        <dbReference type="Rhea" id="RHEA:33276"/>
    </physiologicalReaction>
</comment>
<reference evidence="17 18" key="1">
    <citation type="submission" date="2023-08" db="EMBL/GenBank/DDBJ databases">
        <title>Black Yeasts Isolated from many extreme environments.</title>
        <authorList>
            <person name="Coleine C."/>
            <person name="Stajich J.E."/>
            <person name="Selbmann L."/>
        </authorList>
    </citation>
    <scope>NUCLEOTIDE SEQUENCE [LARGE SCALE GENOMIC DNA]</scope>
    <source>
        <strain evidence="17 18">CCFEE 5910</strain>
    </source>
</reference>
<evidence type="ECO:0000256" key="7">
    <source>
        <dbReference type="ARBA" id="ARBA00022801"/>
    </source>
</evidence>
<feature type="compositionally biased region" description="Polar residues" evidence="15">
    <location>
        <begin position="438"/>
        <end position="451"/>
    </location>
</feature>
<keyword evidence="8" id="KW-0106">Calcium</keyword>
<dbReference type="AlphaFoldDB" id="A0AAN7YFV1"/>
<evidence type="ECO:0000256" key="14">
    <source>
        <dbReference type="ARBA" id="ARBA00026104"/>
    </source>
</evidence>
<gene>
    <name evidence="17" type="ORF">LTR05_005374</name>
</gene>
<evidence type="ECO:0000256" key="9">
    <source>
        <dbReference type="ARBA" id="ARBA00022963"/>
    </source>
</evidence>
<evidence type="ECO:0000256" key="10">
    <source>
        <dbReference type="ARBA" id="ARBA00022989"/>
    </source>
</evidence>
<keyword evidence="6" id="KW-0479">Metal-binding</keyword>
<evidence type="ECO:0000256" key="15">
    <source>
        <dbReference type="SAM" id="MobiDB-lite"/>
    </source>
</evidence>
<feature type="domain" description="Fungal lipase-type" evidence="16">
    <location>
        <begin position="741"/>
        <end position="913"/>
    </location>
</feature>
<evidence type="ECO:0000256" key="8">
    <source>
        <dbReference type="ARBA" id="ARBA00022837"/>
    </source>
</evidence>
<dbReference type="EMBL" id="JAVRRJ010000005">
    <property type="protein sequence ID" value="KAK5084298.1"/>
    <property type="molecule type" value="Genomic_DNA"/>
</dbReference>
<keyword evidence="11" id="KW-0443">Lipid metabolism</keyword>
<evidence type="ECO:0000256" key="11">
    <source>
        <dbReference type="ARBA" id="ARBA00023098"/>
    </source>
</evidence>
<evidence type="ECO:0000259" key="16">
    <source>
        <dbReference type="Pfam" id="PF01764"/>
    </source>
</evidence>
<evidence type="ECO:0000256" key="4">
    <source>
        <dbReference type="ARBA" id="ARBA00022553"/>
    </source>
</evidence>
<evidence type="ECO:0000313" key="18">
    <source>
        <dbReference type="Proteomes" id="UP001309876"/>
    </source>
</evidence>
<accession>A0AAN7YFV1</accession>
<dbReference type="InterPro" id="IPR052214">
    <property type="entry name" value="DAG_Lipase-Related"/>
</dbReference>
<dbReference type="GO" id="GO:0019369">
    <property type="term" value="P:arachidonate metabolic process"/>
    <property type="evidence" value="ECO:0007669"/>
    <property type="project" value="TreeGrafter"/>
</dbReference>
<keyword evidence="3" id="KW-1003">Cell membrane</keyword>
<evidence type="ECO:0000256" key="6">
    <source>
        <dbReference type="ARBA" id="ARBA00022723"/>
    </source>
</evidence>
<keyword evidence="9" id="KW-0442">Lipid degradation</keyword>
<dbReference type="InterPro" id="IPR029058">
    <property type="entry name" value="AB_hydrolase_fold"/>
</dbReference>
<feature type="compositionally biased region" description="Low complexity" evidence="15">
    <location>
        <begin position="420"/>
        <end position="431"/>
    </location>
</feature>
<keyword evidence="5" id="KW-0812">Transmembrane</keyword>
<feature type="compositionally biased region" description="Polar residues" evidence="15">
    <location>
        <begin position="510"/>
        <end position="520"/>
    </location>
</feature>
<evidence type="ECO:0000256" key="1">
    <source>
        <dbReference type="ARBA" id="ARBA00001913"/>
    </source>
</evidence>
<comment type="cofactor">
    <cofactor evidence="1">
        <name>Ca(2+)</name>
        <dbReference type="ChEBI" id="CHEBI:29108"/>
    </cofactor>
</comment>
<evidence type="ECO:0000256" key="5">
    <source>
        <dbReference type="ARBA" id="ARBA00022692"/>
    </source>
</evidence>
<protein>
    <recommendedName>
        <fullName evidence="14">sn-1-specific diacylglycerol lipase</fullName>
        <ecNumber evidence="14">3.1.1.116</ecNumber>
    </recommendedName>
</protein>
<evidence type="ECO:0000256" key="2">
    <source>
        <dbReference type="ARBA" id="ARBA00004651"/>
    </source>
</evidence>
<dbReference type="InterPro" id="IPR002921">
    <property type="entry name" value="Fungal_lipase-type"/>
</dbReference>
<dbReference type="CDD" id="cd00519">
    <property type="entry name" value="Lipase_3"/>
    <property type="match status" value="1"/>
</dbReference>
<dbReference type="EC" id="3.1.1.116" evidence="14"/>
<feature type="compositionally biased region" description="Polar residues" evidence="15">
    <location>
        <begin position="404"/>
        <end position="415"/>
    </location>
</feature>
<dbReference type="GO" id="GO:0016298">
    <property type="term" value="F:lipase activity"/>
    <property type="evidence" value="ECO:0007669"/>
    <property type="project" value="TreeGrafter"/>
</dbReference>
<feature type="region of interest" description="Disordered" evidence="15">
    <location>
        <begin position="396"/>
        <end position="542"/>
    </location>
</feature>
<dbReference type="Pfam" id="PF01764">
    <property type="entry name" value="Lipase_3"/>
    <property type="match status" value="1"/>
</dbReference>
<evidence type="ECO:0000256" key="12">
    <source>
        <dbReference type="ARBA" id="ARBA00023136"/>
    </source>
</evidence>
<dbReference type="Proteomes" id="UP001309876">
    <property type="component" value="Unassembled WGS sequence"/>
</dbReference>
<dbReference type="SUPFAM" id="SSF53474">
    <property type="entry name" value="alpha/beta-Hydrolases"/>
    <property type="match status" value="1"/>
</dbReference>
<evidence type="ECO:0000313" key="17">
    <source>
        <dbReference type="EMBL" id="KAK5084298.1"/>
    </source>
</evidence>
<feature type="compositionally biased region" description="Basic and acidic residues" evidence="15">
    <location>
        <begin position="486"/>
        <end position="500"/>
    </location>
</feature>
<dbReference type="Gene3D" id="3.40.50.1820">
    <property type="entry name" value="alpha/beta hydrolase"/>
    <property type="match status" value="1"/>
</dbReference>
<keyword evidence="10" id="KW-1133">Transmembrane helix</keyword>
<proteinExistence type="predicted"/>
<sequence length="1086" mass="119147">MTMTEANEDELDASQSQALLEYEQHRYEALERPAEGPTLLWRTIANGISASTGAATVTIRAGVVAGKWGLIAGKKATHGLIGLNQTICEAVLRAAGREVNSRADLVMRQEEAESLVEKWLTRMHTRMSAASIIAASTFYLAETAMYWTSDTALIGLHFLNALFGSTETSRAVAAIVTLLKRELYKPQPDGSYYDISTFNLLTTVASFLFLQRNARRQTELEWRATGGEATVWDIVINDQGFRADVIGTRRSDAIVATSTSIVQSPTQEESGDDFTVIAGQIGEETFINPGALDTHDEMPLTDEQIRQRIMEQLPQGTRATITTDTMLVKTVQVEIHGSETANVEAPPGMVMVSERPNFEQSPQGQIITFRTVSKAQSKADVNKYDGSKSLVNIASDATNEDDSTPTASNTNSSDSPDVAEGQGSSSGETTSVEMRSRQIPNRATAASTLSTPVAVRKKTRGATPEINHSQTPRPSKLPQSSSRRGKSVDGSRADRNDRSGVWKKALKSLSPPQSSATLNRMISGPSRARSNSGSGTAFSLSQTLRPLTSNKEVPRKPVFDLPSSQATTPMTEFSLRHANGDSGRHHRRTNSFAHGLVSVGAKDKKDETLVLAPRVPIPRRSIFENDKMLMALAKDGKVPGQFPSSHLILTLRRFVRFASAAYGEQFLSFMGMYTRSHTPSHKKDLIVHPEHSAFSEYTGLPPETIIKSSFIDVQGLEYTWSDGWSPLIHFVAIDLEAKAIVLTCRGTLGFEDLLTDMACDYTDIYWQGQPYKVHRGIRESARRLMDSSNGNHIMATLKQYLEEYPEFGLVFVGHSLGGAVAAVLAIMLSEPTKHVLGELDSPAFVTATKPRLLPSRPHTSSSRDIPPIQLPAGRPIHVYAFGSPAAVSSSLRIATRGLITSVVNANDIVPCLSLGTLHDFRAIAALLGKDLTGAYQLIRERISERVRKTAQSWCSADYAQPPLGPPPPYNVAGDRIGEDTWMWKQLCGMRKVMTTEKLYAPGEIFILESTRVFDRDPDETTITGAEQSRQYTPVGRPATRIQFKWVRDVEGRFNEVRFGRTMFHEHAPSAYENNLSALESGVIDDA</sequence>